<sequence length="1011" mass="115011">MDLMDYDNACAVVDCQPEALTSQAKEARQLWHDREKLLVDHRASLTALWKFVFEVQQRKKAPAKSSEDDEDTIQAEEDQIQDLTERVQGFDAKLKECNRKLSQKINFHEDEHSSHKTCPLLLSCWHPSQFYKDPLNFESVTLKVNLNPGSEPVSFEIGAQLYYDQYFEHLTTFSIPSVESFALHKSSKEVNSKQQRPKGKKKSGGQKNFVRNKVSASDRSCEPLQETKNQTPASITSETDFKQTNGACYGKNFSKASCGPYTDCGKGKLPNQHEAITFEEAKAMRDLHHIPDEDLDPKISFDVIADRKGKRANEIVATVLEKWGVESELKMMILTEMKFSDHNAKTNLTNYNGDFDVFAISQQLGVIFIQVKGVQGKQDSSDVPTYSQNQRKKIGKAWEQVLKDVAFLRESNRDLPFMLDVPINTFVAVPNLSENDLTELGICKFHKQVILCQSDLEDITSFSSWMSSRLPLVKGQANVLSNEQYRRICSRYLALVAKVKFPSRSVTIEKTRGLVSAVKYGESGKLWAMLTPEQLNAVFDQERLKLVKGEFGTGKSLVLVMKAKQLATAKSSGRQCFVYLVTFAGVGTDVNCYHNTMCFSTTQLRQLMGNTPENVKLCQVSDILKEYDKSYYRETGEWTTITPSLLTTVFEWMSRKHDGKDVHFLFDEVPCYMFESCRDVFKEFPINHPRSCLWLVLATHSHKPTQFKLDDTQWLKDMKKAGFSVSPLMSSMRIPGEVFQMVQIIRGNEDAESAKKQRCGHVVPGPKPLVFILPECRCEDNDRALLNCGCVASRMEATFAKIFNVLDPTGKAIKAESFSIVVGCFVGTIFQNDICKLMWKAFKSIGKELKFNLTKASQEKLPVAKSEDSYCVYDRYTYIGCENTIIIDVDPYALHQCGANNQWTYSTMPFTRTVSQYVLFTWPKMEARAMWTKDLDGHDALTDKRVEMGQITKELRDIRYDMTGRARLSRGECLDKLIQSHAVINHPITWIDVEKFVTKNEAKQLENGSEE</sequence>
<evidence type="ECO:0000313" key="3">
    <source>
        <dbReference type="EMBL" id="KAJ8033816.1"/>
    </source>
</evidence>
<feature type="region of interest" description="Disordered" evidence="2">
    <location>
        <begin position="186"/>
        <end position="236"/>
    </location>
</feature>
<reference evidence="3" key="1">
    <citation type="submission" date="2021-10" db="EMBL/GenBank/DDBJ databases">
        <title>Tropical sea cucumber genome reveals ecological adaptation and Cuvierian tubules defense mechanism.</title>
        <authorList>
            <person name="Chen T."/>
        </authorList>
    </citation>
    <scope>NUCLEOTIDE SEQUENCE</scope>
    <source>
        <strain evidence="3">Nanhai2018</strain>
        <tissue evidence="3">Muscle</tissue>
    </source>
</reference>
<keyword evidence="1" id="KW-0175">Coiled coil</keyword>
<organism evidence="3 4">
    <name type="scientific">Holothuria leucospilota</name>
    <name type="common">Black long sea cucumber</name>
    <name type="synonym">Mertensiothuria leucospilota</name>
    <dbReference type="NCBI Taxonomy" id="206669"/>
    <lineage>
        <taxon>Eukaryota</taxon>
        <taxon>Metazoa</taxon>
        <taxon>Echinodermata</taxon>
        <taxon>Eleutherozoa</taxon>
        <taxon>Echinozoa</taxon>
        <taxon>Holothuroidea</taxon>
        <taxon>Aspidochirotacea</taxon>
        <taxon>Aspidochirotida</taxon>
        <taxon>Holothuriidae</taxon>
        <taxon>Holothuria</taxon>
    </lineage>
</organism>
<feature type="compositionally biased region" description="Polar residues" evidence="2">
    <location>
        <begin position="226"/>
        <end position="236"/>
    </location>
</feature>
<name>A0A9Q1BWH0_HOLLE</name>
<dbReference type="AlphaFoldDB" id="A0A9Q1BWH0"/>
<gene>
    <name evidence="3" type="ORF">HOLleu_24178</name>
</gene>
<dbReference type="OrthoDB" id="10511838at2759"/>
<accession>A0A9Q1BWH0</accession>
<dbReference type="EMBL" id="JAIZAY010000011">
    <property type="protein sequence ID" value="KAJ8033816.1"/>
    <property type="molecule type" value="Genomic_DNA"/>
</dbReference>
<keyword evidence="4" id="KW-1185">Reference proteome</keyword>
<comment type="caution">
    <text evidence="3">The sequence shown here is derived from an EMBL/GenBank/DDBJ whole genome shotgun (WGS) entry which is preliminary data.</text>
</comment>
<feature type="compositionally biased region" description="Basic residues" evidence="2">
    <location>
        <begin position="195"/>
        <end position="204"/>
    </location>
</feature>
<evidence type="ECO:0000256" key="1">
    <source>
        <dbReference type="SAM" id="Coils"/>
    </source>
</evidence>
<evidence type="ECO:0000256" key="2">
    <source>
        <dbReference type="SAM" id="MobiDB-lite"/>
    </source>
</evidence>
<proteinExistence type="predicted"/>
<evidence type="ECO:0000313" key="4">
    <source>
        <dbReference type="Proteomes" id="UP001152320"/>
    </source>
</evidence>
<feature type="coiled-coil region" evidence="1">
    <location>
        <begin position="66"/>
        <end position="100"/>
    </location>
</feature>
<dbReference type="Proteomes" id="UP001152320">
    <property type="component" value="Chromosome 11"/>
</dbReference>
<protein>
    <submittedName>
        <fullName evidence="3">Uncharacterized protein</fullName>
    </submittedName>
</protein>